<evidence type="ECO:0000313" key="9">
    <source>
        <dbReference type="EMBL" id="MBO2453220.1"/>
    </source>
</evidence>
<dbReference type="PANTHER" id="PTHR14969">
    <property type="entry name" value="SPHINGOSINE-1-PHOSPHATE PHOSPHOHYDROLASE"/>
    <property type="match status" value="1"/>
</dbReference>
<accession>A0A939TEC9</accession>
<keyword evidence="4" id="KW-0378">Hydrolase</keyword>
<dbReference type="GO" id="GO:0005886">
    <property type="term" value="C:plasma membrane"/>
    <property type="evidence" value="ECO:0007669"/>
    <property type="project" value="UniProtKB-SubCell"/>
</dbReference>
<dbReference type="Gene3D" id="1.20.144.10">
    <property type="entry name" value="Phosphatidic acid phosphatase type 2/haloperoxidase"/>
    <property type="match status" value="1"/>
</dbReference>
<evidence type="ECO:0000259" key="8">
    <source>
        <dbReference type="SMART" id="SM00014"/>
    </source>
</evidence>
<dbReference type="RefSeq" id="WP_208261237.1">
    <property type="nucleotide sequence ID" value="NZ_JAGEOJ010000019.1"/>
</dbReference>
<evidence type="ECO:0000313" key="10">
    <source>
        <dbReference type="Proteomes" id="UP000669179"/>
    </source>
</evidence>
<keyword evidence="10" id="KW-1185">Reference proteome</keyword>
<comment type="subcellular location">
    <subcellularLocation>
        <location evidence="1">Cell membrane</location>
        <topology evidence="1">Multi-pass membrane protein</topology>
    </subcellularLocation>
</comment>
<gene>
    <name evidence="9" type="ORF">J4573_39425</name>
</gene>
<dbReference type="SUPFAM" id="SSF48317">
    <property type="entry name" value="Acid phosphatase/Vanadium-dependent haloperoxidase"/>
    <property type="match status" value="1"/>
</dbReference>
<proteinExistence type="predicted"/>
<keyword evidence="2" id="KW-1003">Cell membrane</keyword>
<evidence type="ECO:0000256" key="5">
    <source>
        <dbReference type="ARBA" id="ARBA00022989"/>
    </source>
</evidence>
<keyword evidence="5 7" id="KW-1133">Transmembrane helix</keyword>
<name>A0A939TEC9_9ACTN</name>
<comment type="caution">
    <text evidence="9">The sequence shown here is derived from an EMBL/GenBank/DDBJ whole genome shotgun (WGS) entry which is preliminary data.</text>
</comment>
<protein>
    <submittedName>
        <fullName evidence="9">Phosphatase PAP2 family protein</fullName>
    </submittedName>
</protein>
<dbReference type="PANTHER" id="PTHR14969:SF62">
    <property type="entry name" value="DECAPRENYLPHOSPHORYL-5-PHOSPHORIBOSE PHOSPHATASE RV3807C-RELATED"/>
    <property type="match status" value="1"/>
</dbReference>
<dbReference type="EMBL" id="JAGEOJ010000019">
    <property type="protein sequence ID" value="MBO2453220.1"/>
    <property type="molecule type" value="Genomic_DNA"/>
</dbReference>
<dbReference type="SMART" id="SM00014">
    <property type="entry name" value="acidPPc"/>
    <property type="match status" value="1"/>
</dbReference>
<organism evidence="9 10">
    <name type="scientific">Actinomadura barringtoniae</name>
    <dbReference type="NCBI Taxonomy" id="1427535"/>
    <lineage>
        <taxon>Bacteria</taxon>
        <taxon>Bacillati</taxon>
        <taxon>Actinomycetota</taxon>
        <taxon>Actinomycetes</taxon>
        <taxon>Streptosporangiales</taxon>
        <taxon>Thermomonosporaceae</taxon>
        <taxon>Actinomadura</taxon>
    </lineage>
</organism>
<feature type="transmembrane region" description="Helical" evidence="7">
    <location>
        <begin position="159"/>
        <end position="177"/>
    </location>
</feature>
<keyword evidence="6 7" id="KW-0472">Membrane</keyword>
<dbReference type="Proteomes" id="UP000669179">
    <property type="component" value="Unassembled WGS sequence"/>
</dbReference>
<evidence type="ECO:0000256" key="3">
    <source>
        <dbReference type="ARBA" id="ARBA00022692"/>
    </source>
</evidence>
<evidence type="ECO:0000256" key="6">
    <source>
        <dbReference type="ARBA" id="ARBA00023136"/>
    </source>
</evidence>
<feature type="transmembrane region" description="Helical" evidence="7">
    <location>
        <begin position="33"/>
        <end position="53"/>
    </location>
</feature>
<keyword evidence="3 7" id="KW-0812">Transmembrane</keyword>
<dbReference type="InterPro" id="IPR036938">
    <property type="entry name" value="PAP2/HPO_sf"/>
</dbReference>
<feature type="domain" description="Phosphatidic acid phosphatase type 2/haloperoxidase" evidence="8">
    <location>
        <begin position="65"/>
        <end position="174"/>
    </location>
</feature>
<evidence type="ECO:0000256" key="7">
    <source>
        <dbReference type="SAM" id="Phobius"/>
    </source>
</evidence>
<feature type="transmembrane region" description="Helical" evidence="7">
    <location>
        <begin position="59"/>
        <end position="82"/>
    </location>
</feature>
<evidence type="ECO:0000256" key="4">
    <source>
        <dbReference type="ARBA" id="ARBA00022801"/>
    </source>
</evidence>
<dbReference type="GO" id="GO:0016787">
    <property type="term" value="F:hydrolase activity"/>
    <property type="evidence" value="ECO:0007669"/>
    <property type="project" value="UniProtKB-KW"/>
</dbReference>
<sequence>MLNLTAAGIDGSEYRAVVSFAQHTAWLQPAMKVYTSAGLVALCVMAVLAWWRARRSADMAAMAVIAWIAAGTGVSVAVGLGLKQVFAEARPCLAIHTATVEACPGPGDYSFPSDHTIVAAALAAGIWLADRRLGILAAVLALLEAFSRVYLGQHYPHDVVAGVVLGALIILAGWPLARHPLAALTRTLSRSPLRLLITRDN</sequence>
<reference evidence="9" key="1">
    <citation type="submission" date="2021-03" db="EMBL/GenBank/DDBJ databases">
        <authorList>
            <person name="Kanchanasin P."/>
            <person name="Saeng-In P."/>
            <person name="Phongsopitanun W."/>
            <person name="Yuki M."/>
            <person name="Kudo T."/>
            <person name="Ohkuma M."/>
            <person name="Tanasupawat S."/>
        </authorList>
    </citation>
    <scope>NUCLEOTIDE SEQUENCE</scope>
    <source>
        <strain evidence="9">GKU 128</strain>
    </source>
</reference>
<dbReference type="InterPro" id="IPR000326">
    <property type="entry name" value="PAP2/HPO"/>
</dbReference>
<evidence type="ECO:0000256" key="1">
    <source>
        <dbReference type="ARBA" id="ARBA00004651"/>
    </source>
</evidence>
<dbReference type="AlphaFoldDB" id="A0A939TEC9"/>
<feature type="transmembrane region" description="Helical" evidence="7">
    <location>
        <begin position="133"/>
        <end position="153"/>
    </location>
</feature>
<dbReference type="Pfam" id="PF01569">
    <property type="entry name" value="PAP2"/>
    <property type="match status" value="1"/>
</dbReference>
<evidence type="ECO:0000256" key="2">
    <source>
        <dbReference type="ARBA" id="ARBA00022475"/>
    </source>
</evidence>